<organism evidence="6 8">
    <name type="scientific">Flavobacterium lindanitolerans</name>
    <dbReference type="NCBI Taxonomy" id="428988"/>
    <lineage>
        <taxon>Bacteria</taxon>
        <taxon>Pseudomonadati</taxon>
        <taxon>Bacteroidota</taxon>
        <taxon>Flavobacteriia</taxon>
        <taxon>Flavobacteriales</taxon>
        <taxon>Flavobacteriaceae</taxon>
        <taxon>Flavobacterium</taxon>
    </lineage>
</organism>
<evidence type="ECO:0000256" key="2">
    <source>
        <dbReference type="ARBA" id="ARBA00023043"/>
    </source>
</evidence>
<dbReference type="PANTHER" id="PTHR24171:SF8">
    <property type="entry name" value="BRCA1-ASSOCIATED RING DOMAIN PROTEIN 1"/>
    <property type="match status" value="1"/>
</dbReference>
<dbReference type="Proteomes" id="UP000275027">
    <property type="component" value="Unassembled WGS sequence"/>
</dbReference>
<evidence type="ECO:0000313" key="7">
    <source>
        <dbReference type="Proteomes" id="UP000233767"/>
    </source>
</evidence>
<sequence length="173" mass="18944">MKKTTFLLFLFFLSTTVFSQKDIFNVARTGTVDEVKTLMKHSPDCINDLSPEGYSPLILACYRGNTSVADFLIQHVKDINAVSGMGTALMAASVKGNVAIVKKLLEKKANPNIPDSNGTTALIYASIFKNYEIAAFLIKAEADPYAKDNRGNSALDYAILSNDDKLIQILKTK</sequence>
<evidence type="ECO:0000256" key="3">
    <source>
        <dbReference type="PROSITE-ProRule" id="PRU00023"/>
    </source>
</evidence>
<evidence type="ECO:0000313" key="5">
    <source>
        <dbReference type="EMBL" id="PKW20153.1"/>
    </source>
</evidence>
<dbReference type="PANTHER" id="PTHR24171">
    <property type="entry name" value="ANKYRIN REPEAT DOMAIN-CONTAINING PROTEIN 39-RELATED"/>
    <property type="match status" value="1"/>
</dbReference>
<keyword evidence="7" id="KW-1185">Reference proteome</keyword>
<keyword evidence="4" id="KW-0732">Signal</keyword>
<reference evidence="6 8" key="2">
    <citation type="submission" date="2018-10" db="EMBL/GenBank/DDBJ databases">
        <title>Genomic Encyclopedia of Archaeal and Bacterial Type Strains, Phase II (KMG-II): from individual species to whole genera.</title>
        <authorList>
            <person name="Goeker M."/>
        </authorList>
    </citation>
    <scope>NUCLEOTIDE SEQUENCE [LARGE SCALE GENOMIC DNA]</scope>
    <source>
        <strain evidence="6 8">DSM 21886</strain>
    </source>
</reference>
<feature type="repeat" description="ANK" evidence="3">
    <location>
        <begin position="84"/>
        <end position="116"/>
    </location>
</feature>
<dbReference type="Gene3D" id="1.25.40.20">
    <property type="entry name" value="Ankyrin repeat-containing domain"/>
    <property type="match status" value="1"/>
</dbReference>
<evidence type="ECO:0000256" key="1">
    <source>
        <dbReference type="ARBA" id="ARBA00022737"/>
    </source>
</evidence>
<dbReference type="PROSITE" id="PS50297">
    <property type="entry name" value="ANK_REP_REGION"/>
    <property type="match status" value="1"/>
</dbReference>
<dbReference type="SUPFAM" id="SSF48403">
    <property type="entry name" value="Ankyrin repeat"/>
    <property type="match status" value="1"/>
</dbReference>
<comment type="caution">
    <text evidence="6">The sequence shown here is derived from an EMBL/GenBank/DDBJ whole genome shotgun (WGS) entry which is preliminary data.</text>
</comment>
<name>A0A497TVZ4_9FLAO</name>
<evidence type="ECO:0000256" key="4">
    <source>
        <dbReference type="SAM" id="SignalP"/>
    </source>
</evidence>
<feature type="chain" id="PRO_5019766413" evidence="4">
    <location>
        <begin position="20"/>
        <end position="173"/>
    </location>
</feature>
<keyword evidence="2 3" id="KW-0040">ANK repeat</keyword>
<dbReference type="EMBL" id="RCCB01000015">
    <property type="protein sequence ID" value="RLJ23351.1"/>
    <property type="molecule type" value="Genomic_DNA"/>
</dbReference>
<evidence type="ECO:0000313" key="8">
    <source>
        <dbReference type="Proteomes" id="UP000275027"/>
    </source>
</evidence>
<dbReference type="InterPro" id="IPR036770">
    <property type="entry name" value="Ankyrin_rpt-contain_sf"/>
</dbReference>
<feature type="signal peptide" evidence="4">
    <location>
        <begin position="1"/>
        <end position="19"/>
    </location>
</feature>
<dbReference type="InterPro" id="IPR002110">
    <property type="entry name" value="Ankyrin_rpt"/>
</dbReference>
<dbReference type="Pfam" id="PF12796">
    <property type="entry name" value="Ank_2"/>
    <property type="match status" value="1"/>
</dbReference>
<dbReference type="Proteomes" id="UP000233767">
    <property type="component" value="Unassembled WGS sequence"/>
</dbReference>
<feature type="repeat" description="ANK" evidence="3">
    <location>
        <begin position="117"/>
        <end position="149"/>
    </location>
</feature>
<reference evidence="5 7" key="1">
    <citation type="submission" date="2017-12" db="EMBL/GenBank/DDBJ databases">
        <title>Genomic Encyclopedia of Type Strains, Phase III (KMG-III): the genomes of soil and plant-associated and newly described type strains.</title>
        <authorList>
            <person name="Whitman W."/>
        </authorList>
    </citation>
    <scope>NUCLEOTIDE SEQUENCE [LARGE SCALE GENOMIC DNA]</scope>
    <source>
        <strain evidence="5 7">IP-10</strain>
    </source>
</reference>
<accession>A0A497TVZ4</accession>
<dbReference type="RefSeq" id="WP_101472971.1">
    <property type="nucleotide sequence ID" value="NZ_PJND01000011.1"/>
</dbReference>
<keyword evidence="1" id="KW-0677">Repeat</keyword>
<protein>
    <submittedName>
        <fullName evidence="6">Uncharacterized protein</fullName>
    </submittedName>
</protein>
<dbReference type="EMBL" id="PJND01000011">
    <property type="protein sequence ID" value="PKW20153.1"/>
    <property type="molecule type" value="Genomic_DNA"/>
</dbReference>
<gene>
    <name evidence="5" type="ORF">B0G92_3233</name>
    <name evidence="6" type="ORF">CLV50_3166</name>
</gene>
<proteinExistence type="predicted"/>
<feature type="repeat" description="ANK" evidence="3">
    <location>
        <begin position="52"/>
        <end position="84"/>
    </location>
</feature>
<dbReference type="AlphaFoldDB" id="A0A497TVZ4"/>
<dbReference type="PROSITE" id="PS50088">
    <property type="entry name" value="ANK_REPEAT"/>
    <property type="match status" value="3"/>
</dbReference>
<dbReference type="Pfam" id="PF00023">
    <property type="entry name" value="Ank"/>
    <property type="match status" value="1"/>
</dbReference>
<dbReference type="SMART" id="SM00248">
    <property type="entry name" value="ANK"/>
    <property type="match status" value="3"/>
</dbReference>
<evidence type="ECO:0000313" key="6">
    <source>
        <dbReference type="EMBL" id="RLJ23351.1"/>
    </source>
</evidence>